<evidence type="ECO:0000313" key="2">
    <source>
        <dbReference type="Proteomes" id="UP000240908"/>
    </source>
</evidence>
<evidence type="ECO:0000313" key="1">
    <source>
        <dbReference type="EMBL" id="AVX36696.1"/>
    </source>
</evidence>
<reference evidence="2" key="1">
    <citation type="journal article" date="2018" name="Genome Announc.">
        <title>First complete genome sequence of Yersinia massiliensis.</title>
        <authorList>
            <person name="Thomas M.C."/>
            <person name="Arling V."/>
            <person name="Goji N."/>
            <person name="Janzen T.W."/>
            <person name="Duceppe M.-O."/>
            <person name="Mathews A."/>
            <person name="Carrillo C."/>
            <person name="Amoako K."/>
        </authorList>
    </citation>
    <scope>NUCLEOTIDE SEQUENCE [LARGE SCALE GENOMIC DNA]</scope>
    <source>
        <strain evidence="2">GTA</strain>
    </source>
</reference>
<keyword evidence="2" id="KW-1185">Reference proteome</keyword>
<dbReference type="Proteomes" id="UP000240908">
    <property type="component" value="Chromosome"/>
</dbReference>
<protein>
    <submittedName>
        <fullName evidence="1">Uncharacterized protein</fullName>
    </submittedName>
</protein>
<accession>A0ABM6UNZ1</accession>
<gene>
    <name evidence="1" type="ORF">DA391_02865</name>
</gene>
<proteinExistence type="predicted"/>
<name>A0ABM6UNZ1_9GAMM</name>
<dbReference type="EMBL" id="CP028487">
    <property type="protein sequence ID" value="AVX36696.1"/>
    <property type="molecule type" value="Genomic_DNA"/>
</dbReference>
<organism evidence="1 2">
    <name type="scientific">Yersinia massiliensis</name>
    <dbReference type="NCBI Taxonomy" id="419257"/>
    <lineage>
        <taxon>Bacteria</taxon>
        <taxon>Pseudomonadati</taxon>
        <taxon>Pseudomonadota</taxon>
        <taxon>Gammaproteobacteria</taxon>
        <taxon>Enterobacterales</taxon>
        <taxon>Yersiniaceae</taxon>
        <taxon>Yersinia</taxon>
    </lineage>
</organism>
<sequence>MKTTIKSTAIFCLTANNAEARQNAHGRGRLNENPNFTSTKIRLNQGQFQSYSEAYSLTRRN</sequence>